<evidence type="ECO:0000313" key="5">
    <source>
        <dbReference type="Proteomes" id="UP000622610"/>
    </source>
</evidence>
<dbReference type="Pfam" id="PF01408">
    <property type="entry name" value="GFO_IDH_MocA"/>
    <property type="match status" value="1"/>
</dbReference>
<reference evidence="4" key="2">
    <citation type="submission" date="2020-09" db="EMBL/GenBank/DDBJ databases">
        <authorList>
            <person name="Sun Q."/>
            <person name="Sedlacek I."/>
        </authorList>
    </citation>
    <scope>NUCLEOTIDE SEQUENCE</scope>
    <source>
        <strain evidence="4">CCM 8433</strain>
    </source>
</reference>
<evidence type="ECO:0000259" key="2">
    <source>
        <dbReference type="Pfam" id="PF01408"/>
    </source>
</evidence>
<feature type="domain" description="GFO/IDH/MocA-like oxidoreductase" evidence="3">
    <location>
        <begin position="132"/>
        <end position="266"/>
    </location>
</feature>
<dbReference type="Proteomes" id="UP000622610">
    <property type="component" value="Unassembled WGS sequence"/>
</dbReference>
<keyword evidence="5" id="KW-1185">Reference proteome</keyword>
<dbReference type="PANTHER" id="PTHR43818">
    <property type="entry name" value="BCDNA.GH03377"/>
    <property type="match status" value="1"/>
</dbReference>
<dbReference type="InterPro" id="IPR036291">
    <property type="entry name" value="NAD(P)-bd_dom_sf"/>
</dbReference>
<proteinExistence type="predicted"/>
<keyword evidence="1" id="KW-0560">Oxidoreductase</keyword>
<reference evidence="4" key="1">
    <citation type="journal article" date="2014" name="Int. J. Syst. Evol. Microbiol.">
        <title>Complete genome sequence of Corynebacterium casei LMG S-19264T (=DSM 44701T), isolated from a smear-ripened cheese.</title>
        <authorList>
            <consortium name="US DOE Joint Genome Institute (JGI-PGF)"/>
            <person name="Walter F."/>
            <person name="Albersmeier A."/>
            <person name="Kalinowski J."/>
            <person name="Ruckert C."/>
        </authorList>
    </citation>
    <scope>NUCLEOTIDE SEQUENCE</scope>
    <source>
        <strain evidence="4">CCM 8433</strain>
    </source>
</reference>
<evidence type="ECO:0000259" key="3">
    <source>
        <dbReference type="Pfam" id="PF22725"/>
    </source>
</evidence>
<dbReference type="Gene3D" id="3.30.360.10">
    <property type="entry name" value="Dihydrodipicolinate Reductase, domain 2"/>
    <property type="match status" value="1"/>
</dbReference>
<dbReference type="RefSeq" id="WP_188367464.1">
    <property type="nucleotide sequence ID" value="NZ_BMDT01000004.1"/>
</dbReference>
<evidence type="ECO:0000256" key="1">
    <source>
        <dbReference type="ARBA" id="ARBA00023002"/>
    </source>
</evidence>
<dbReference type="SUPFAM" id="SSF51735">
    <property type="entry name" value="NAD(P)-binding Rossmann-fold domains"/>
    <property type="match status" value="1"/>
</dbReference>
<comment type="caution">
    <text evidence="4">The sequence shown here is derived from an EMBL/GenBank/DDBJ whole genome shotgun (WGS) entry which is preliminary data.</text>
</comment>
<organism evidence="4 5">
    <name type="scientific">Enterococcus alcedinis</name>
    <dbReference type="NCBI Taxonomy" id="1274384"/>
    <lineage>
        <taxon>Bacteria</taxon>
        <taxon>Bacillati</taxon>
        <taxon>Bacillota</taxon>
        <taxon>Bacilli</taxon>
        <taxon>Lactobacillales</taxon>
        <taxon>Enterococcaceae</taxon>
        <taxon>Enterococcus</taxon>
    </lineage>
</organism>
<dbReference type="EMBL" id="BMDT01000004">
    <property type="protein sequence ID" value="GGI65631.1"/>
    <property type="molecule type" value="Genomic_DNA"/>
</dbReference>
<feature type="domain" description="Gfo/Idh/MocA-like oxidoreductase N-terminal" evidence="2">
    <location>
        <begin position="5"/>
        <end position="120"/>
    </location>
</feature>
<sequence>MKITKIALIGAGDISGIYLENLTKLFKQVEIVGVCDLIREKAERAAQKYQISKIYDSMVDAFVDTEVEIVLNLTRPYEHFEVTKQALEAGKHVYSEKPLAATKEEGENLVRLAEEKGLMIGGAPDTFLGASIQTCRKLIEDDFIGEIVGCNAAMICRGHESWHPDPTFYYQFGGGPMLDMGPYYLTAMIHLMGRVTGVTSVVRQSFPTRMITSQPQSGTEIEVEVPTYLTGMLEFENGAVGNVLTTFDVVYQEQSRFEIYGSKGTLIVPDPNFFGEKIYLLRAGYNELKEMPLLFDYQENARGLGLAEMAVAIQANRRPRANMEQTFHVLDIMTAFQRSSDKKGYEAITSPFSKDKPMNLAAVLGVIES</sequence>
<dbReference type="Gene3D" id="3.40.50.720">
    <property type="entry name" value="NAD(P)-binding Rossmann-like Domain"/>
    <property type="match status" value="1"/>
</dbReference>
<evidence type="ECO:0000313" key="4">
    <source>
        <dbReference type="EMBL" id="GGI65631.1"/>
    </source>
</evidence>
<protein>
    <submittedName>
        <fullName evidence="4">Dehydrogenase</fullName>
    </submittedName>
</protein>
<accession>A0A917N4P4</accession>
<dbReference type="InterPro" id="IPR055170">
    <property type="entry name" value="GFO_IDH_MocA-like_dom"/>
</dbReference>
<gene>
    <name evidence="4" type="ORF">GCM10011482_12850</name>
</gene>
<dbReference type="InterPro" id="IPR050463">
    <property type="entry name" value="Gfo/Idh/MocA_oxidrdct_glycsds"/>
</dbReference>
<dbReference type="AlphaFoldDB" id="A0A917N4P4"/>
<dbReference type="InterPro" id="IPR000683">
    <property type="entry name" value="Gfo/Idh/MocA-like_OxRdtase_N"/>
</dbReference>
<name>A0A917N4P4_9ENTE</name>
<dbReference type="GO" id="GO:0000166">
    <property type="term" value="F:nucleotide binding"/>
    <property type="evidence" value="ECO:0007669"/>
    <property type="project" value="InterPro"/>
</dbReference>
<dbReference type="Pfam" id="PF22725">
    <property type="entry name" value="GFO_IDH_MocA_C3"/>
    <property type="match status" value="1"/>
</dbReference>
<dbReference type="PANTHER" id="PTHR43818:SF11">
    <property type="entry name" value="BCDNA.GH03377"/>
    <property type="match status" value="1"/>
</dbReference>
<dbReference type="SUPFAM" id="SSF55347">
    <property type="entry name" value="Glyceraldehyde-3-phosphate dehydrogenase-like, C-terminal domain"/>
    <property type="match status" value="1"/>
</dbReference>
<dbReference type="GO" id="GO:0016491">
    <property type="term" value="F:oxidoreductase activity"/>
    <property type="evidence" value="ECO:0007669"/>
    <property type="project" value="UniProtKB-KW"/>
</dbReference>